<organism evidence="2 3">
    <name type="scientific">Trichogramma brassicae</name>
    <dbReference type="NCBI Taxonomy" id="86971"/>
    <lineage>
        <taxon>Eukaryota</taxon>
        <taxon>Metazoa</taxon>
        <taxon>Ecdysozoa</taxon>
        <taxon>Arthropoda</taxon>
        <taxon>Hexapoda</taxon>
        <taxon>Insecta</taxon>
        <taxon>Pterygota</taxon>
        <taxon>Neoptera</taxon>
        <taxon>Endopterygota</taxon>
        <taxon>Hymenoptera</taxon>
        <taxon>Apocrita</taxon>
        <taxon>Proctotrupomorpha</taxon>
        <taxon>Chalcidoidea</taxon>
        <taxon>Trichogrammatidae</taxon>
        <taxon>Trichogramma</taxon>
    </lineage>
</organism>
<dbReference type="OrthoDB" id="7617207at2759"/>
<evidence type="ECO:0000313" key="2">
    <source>
        <dbReference type="EMBL" id="CAB0034406.1"/>
    </source>
</evidence>
<dbReference type="Proteomes" id="UP000479190">
    <property type="component" value="Unassembled WGS sequence"/>
</dbReference>
<dbReference type="GO" id="GO:0003824">
    <property type="term" value="F:catalytic activity"/>
    <property type="evidence" value="ECO:0007669"/>
    <property type="project" value="InterPro"/>
</dbReference>
<dbReference type="EMBL" id="CADCXV010000740">
    <property type="protein sequence ID" value="CAB0034406.1"/>
    <property type="molecule type" value="Genomic_DNA"/>
</dbReference>
<dbReference type="InterPro" id="IPR005135">
    <property type="entry name" value="Endo/exonuclease/phosphatase"/>
</dbReference>
<protein>
    <recommendedName>
        <fullName evidence="1">Endonuclease/exonuclease/phosphatase domain-containing protein</fullName>
    </recommendedName>
</protein>
<dbReference type="AlphaFoldDB" id="A0A6H5ID05"/>
<sequence length="305" mass="33124">MRIAQANLGRSRLASDELVVSAVGEGFDVLLIAEPYTHKGRACALGSSSHVVITGQKGDETPWTAVVVLSPNITATHRQQYSSAHCVCVELSGAFGSVVVISQYHQFSHEPEVHIDYLDLLLSRLGSRRVIIGMDLNGTSPQWSSRVQVADERGLLLEEVIHRHGLAAVYRPGHPRTLVRGDKDVDVTLVTSKLEAQVCDWTVREGRTTADHRPIAYCLREQVTSGVRGHQGTTCAGLTGEGVGGRSRSCWRRSPVRILRFGSAGGGCTCSGSERCSACRDRNRDTKEKILSPLSSLVERGADWA</sequence>
<dbReference type="InterPro" id="IPR036691">
    <property type="entry name" value="Endo/exonu/phosph_ase_sf"/>
</dbReference>
<accession>A0A6H5ID05</accession>
<keyword evidence="3" id="KW-1185">Reference proteome</keyword>
<evidence type="ECO:0000259" key="1">
    <source>
        <dbReference type="Pfam" id="PF14529"/>
    </source>
</evidence>
<dbReference type="SUPFAM" id="SSF56219">
    <property type="entry name" value="DNase I-like"/>
    <property type="match status" value="1"/>
</dbReference>
<proteinExistence type="predicted"/>
<name>A0A6H5ID05_9HYME</name>
<dbReference type="Gene3D" id="3.60.10.10">
    <property type="entry name" value="Endonuclease/exonuclease/phosphatase"/>
    <property type="match status" value="1"/>
</dbReference>
<gene>
    <name evidence="2" type="ORF">TBRA_LOCUS6304</name>
</gene>
<evidence type="ECO:0000313" key="3">
    <source>
        <dbReference type="Proteomes" id="UP000479190"/>
    </source>
</evidence>
<reference evidence="2 3" key="1">
    <citation type="submission" date="2020-02" db="EMBL/GenBank/DDBJ databases">
        <authorList>
            <person name="Ferguson B K."/>
        </authorList>
    </citation>
    <scope>NUCLEOTIDE SEQUENCE [LARGE SCALE GENOMIC DNA]</scope>
</reference>
<dbReference type="Pfam" id="PF14529">
    <property type="entry name" value="Exo_endo_phos_2"/>
    <property type="match status" value="1"/>
</dbReference>
<feature type="domain" description="Endonuclease/exonuclease/phosphatase" evidence="1">
    <location>
        <begin position="99"/>
        <end position="216"/>
    </location>
</feature>